<dbReference type="GO" id="GO:0016887">
    <property type="term" value="F:ATP hydrolysis activity"/>
    <property type="evidence" value="ECO:0007669"/>
    <property type="project" value="UniProtKB-UniRule"/>
</dbReference>
<dbReference type="InterPro" id="IPR027417">
    <property type="entry name" value="P-loop_NTPase"/>
</dbReference>
<gene>
    <name evidence="7" type="ORF">ANPL_03965</name>
</gene>
<dbReference type="Proteomes" id="UP000500930">
    <property type="component" value="Chromosome"/>
</dbReference>
<dbReference type="InterPro" id="IPR044304">
    <property type="entry name" value="NUBPL-like"/>
</dbReference>
<feature type="binding site" evidence="6">
    <location>
        <begin position="104"/>
        <end position="111"/>
    </location>
    <ligand>
        <name>ATP</name>
        <dbReference type="ChEBI" id="CHEBI:30616"/>
    </ligand>
</feature>
<comment type="similarity">
    <text evidence="6">Belongs to the Mrp/NBP35 ATP-binding proteins family.</text>
</comment>
<dbReference type="CDD" id="cd02037">
    <property type="entry name" value="Mrp_NBP35"/>
    <property type="match status" value="1"/>
</dbReference>
<keyword evidence="2 6" id="KW-0547">Nucleotide-binding</keyword>
<dbReference type="PANTHER" id="PTHR42961">
    <property type="entry name" value="IRON-SULFUR PROTEIN NUBPL"/>
    <property type="match status" value="1"/>
</dbReference>
<reference evidence="7 8" key="1">
    <citation type="journal article" date="2020" name="Pathogens">
        <title>First Whole Genome Sequence of Anaplasma platys, an Obligate Intracellular Rickettsial Pathogen of Dogs.</title>
        <authorList>
            <person name="Llanes A."/>
            <person name="Rajeev S."/>
        </authorList>
    </citation>
    <scope>NUCLEOTIDE SEQUENCE [LARGE SCALE GENOMIC DNA]</scope>
    <source>
        <strain evidence="7 8">S3</strain>
    </source>
</reference>
<proteinExistence type="inferred from homology"/>
<evidence type="ECO:0000256" key="4">
    <source>
        <dbReference type="ARBA" id="ARBA00023004"/>
    </source>
</evidence>
<evidence type="ECO:0000313" key="8">
    <source>
        <dbReference type="Proteomes" id="UP000500930"/>
    </source>
</evidence>
<keyword evidence="4 6" id="KW-0408">Iron</keyword>
<dbReference type="Gene3D" id="3.40.50.300">
    <property type="entry name" value="P-loop containing nucleotide triphosphate hydrolases"/>
    <property type="match status" value="1"/>
</dbReference>
<accession>A0A858PZ02</accession>
<protein>
    <recommendedName>
        <fullName evidence="6">Iron-sulfur cluster carrier protein</fullName>
    </recommendedName>
</protein>
<dbReference type="PANTHER" id="PTHR42961:SF2">
    <property type="entry name" value="IRON-SULFUR PROTEIN NUBPL"/>
    <property type="match status" value="1"/>
</dbReference>
<organism evidence="7 8">
    <name type="scientific">Anaplasma platys</name>
    <dbReference type="NCBI Taxonomy" id="949"/>
    <lineage>
        <taxon>Bacteria</taxon>
        <taxon>Pseudomonadati</taxon>
        <taxon>Pseudomonadota</taxon>
        <taxon>Alphaproteobacteria</taxon>
        <taxon>Rickettsiales</taxon>
        <taxon>Anaplasmataceae</taxon>
        <taxon>Anaplasma</taxon>
    </lineage>
</organism>
<name>A0A858PZ02_9RICK</name>
<dbReference type="InterPro" id="IPR000808">
    <property type="entry name" value="Mrp-like_CS"/>
</dbReference>
<evidence type="ECO:0000256" key="2">
    <source>
        <dbReference type="ARBA" id="ARBA00022741"/>
    </source>
</evidence>
<evidence type="ECO:0000256" key="3">
    <source>
        <dbReference type="ARBA" id="ARBA00022840"/>
    </source>
</evidence>
<dbReference type="GO" id="GO:0051539">
    <property type="term" value="F:4 iron, 4 sulfur cluster binding"/>
    <property type="evidence" value="ECO:0007669"/>
    <property type="project" value="TreeGrafter"/>
</dbReference>
<dbReference type="KEGG" id="aplt:ANPL_03965"/>
<keyword evidence="3 6" id="KW-0067">ATP-binding</keyword>
<dbReference type="AlphaFoldDB" id="A0A858PZ02"/>
<dbReference type="RefSeq" id="WP_169193442.1">
    <property type="nucleotide sequence ID" value="NZ_CP046391.1"/>
</dbReference>
<dbReference type="Pfam" id="PF10609">
    <property type="entry name" value="ParA"/>
    <property type="match status" value="1"/>
</dbReference>
<dbReference type="SUPFAM" id="SSF117916">
    <property type="entry name" value="Fe-S cluster assembly (FSCA) domain-like"/>
    <property type="match status" value="1"/>
</dbReference>
<evidence type="ECO:0000313" key="7">
    <source>
        <dbReference type="EMBL" id="QJC27841.1"/>
    </source>
</evidence>
<keyword evidence="1 6" id="KW-0479">Metal-binding</keyword>
<evidence type="ECO:0000256" key="5">
    <source>
        <dbReference type="ARBA" id="ARBA00023014"/>
    </source>
</evidence>
<dbReference type="GO" id="GO:0140663">
    <property type="term" value="F:ATP-dependent FeS chaperone activity"/>
    <property type="evidence" value="ECO:0007669"/>
    <property type="project" value="InterPro"/>
</dbReference>
<dbReference type="PROSITE" id="PS01215">
    <property type="entry name" value="MRP"/>
    <property type="match status" value="1"/>
</dbReference>
<dbReference type="SUPFAM" id="SSF52540">
    <property type="entry name" value="P-loop containing nucleoside triphosphate hydrolases"/>
    <property type="match status" value="1"/>
</dbReference>
<keyword evidence="8" id="KW-1185">Reference proteome</keyword>
<dbReference type="GO" id="GO:0016226">
    <property type="term" value="P:iron-sulfur cluster assembly"/>
    <property type="evidence" value="ECO:0007669"/>
    <property type="project" value="InterPro"/>
</dbReference>
<evidence type="ECO:0000256" key="1">
    <source>
        <dbReference type="ARBA" id="ARBA00022723"/>
    </source>
</evidence>
<dbReference type="GO" id="GO:0046872">
    <property type="term" value="F:metal ion binding"/>
    <property type="evidence" value="ECO:0007669"/>
    <property type="project" value="UniProtKB-KW"/>
</dbReference>
<comment type="function">
    <text evidence="6">Binds and transfers iron-sulfur (Fe-S) clusters to target apoproteins. Can hydrolyze ATP.</text>
</comment>
<sequence length="341" mass="36310">MITERKVTEALEGVTDPDSGVKISAIGTLSVTINKGDVGVILRVNAHKGSKWEQQLKRDCRDVITSRLSGITNVTVALIQDKIPRPLEKIKVSGVREVLMVASGKGGVGKSTVSVQLALTLAGCGYKVALVDADIYGPSVPQLLGTQLLAAVDDAGFIVPLEMRGVSSISIGNLVQDDTRAIAWRGPMVTKAINKLITGTRWRDIDYMVIDTPPGTGDVHISLTRSYEITGGIIVTTPHELSVTHAMKTCDMLRSMQVRLLGVVENMSYVLDQKSGQKMRIFGNSGGRVVAEKNSVPLLGEVGICPGLTLNIEHGHAGPPDSGFSEIFKSIAGEILGGRGY</sequence>
<comment type="subunit">
    <text evidence="6">Homodimer.</text>
</comment>
<keyword evidence="5 6" id="KW-0411">Iron-sulfur</keyword>
<keyword evidence="6" id="KW-0378">Hydrolase</keyword>
<dbReference type="HAMAP" id="MF_02040">
    <property type="entry name" value="Mrp_NBP35"/>
    <property type="match status" value="1"/>
</dbReference>
<dbReference type="InterPro" id="IPR034904">
    <property type="entry name" value="FSCA_dom_sf"/>
</dbReference>
<dbReference type="InterPro" id="IPR019591">
    <property type="entry name" value="Mrp/NBP35_ATP-bd"/>
</dbReference>
<dbReference type="InterPro" id="IPR033756">
    <property type="entry name" value="YlxH/NBP35"/>
</dbReference>
<dbReference type="EMBL" id="CP046391">
    <property type="protein sequence ID" value="QJC27841.1"/>
    <property type="molecule type" value="Genomic_DNA"/>
</dbReference>
<dbReference type="Gene3D" id="3.30.300.130">
    <property type="entry name" value="Fe-S cluster assembly (FSCA)"/>
    <property type="match status" value="1"/>
</dbReference>
<evidence type="ECO:0000256" key="6">
    <source>
        <dbReference type="HAMAP-Rule" id="MF_02040"/>
    </source>
</evidence>
<dbReference type="GO" id="GO:0005524">
    <property type="term" value="F:ATP binding"/>
    <property type="evidence" value="ECO:0007669"/>
    <property type="project" value="UniProtKB-UniRule"/>
</dbReference>